<reference evidence="2 3" key="1">
    <citation type="journal article" date="2018" name="Nat. Ecol. Evol.">
        <title>Pezizomycetes genomes reveal the molecular basis of ectomycorrhizal truffle lifestyle.</title>
        <authorList>
            <person name="Murat C."/>
            <person name="Payen T."/>
            <person name="Noel B."/>
            <person name="Kuo A."/>
            <person name="Morin E."/>
            <person name="Chen J."/>
            <person name="Kohler A."/>
            <person name="Krizsan K."/>
            <person name="Balestrini R."/>
            <person name="Da Silva C."/>
            <person name="Montanini B."/>
            <person name="Hainaut M."/>
            <person name="Levati E."/>
            <person name="Barry K.W."/>
            <person name="Belfiori B."/>
            <person name="Cichocki N."/>
            <person name="Clum A."/>
            <person name="Dockter R.B."/>
            <person name="Fauchery L."/>
            <person name="Guy J."/>
            <person name="Iotti M."/>
            <person name="Le Tacon F."/>
            <person name="Lindquist E.A."/>
            <person name="Lipzen A."/>
            <person name="Malagnac F."/>
            <person name="Mello A."/>
            <person name="Molinier V."/>
            <person name="Miyauchi S."/>
            <person name="Poulain J."/>
            <person name="Riccioni C."/>
            <person name="Rubini A."/>
            <person name="Sitrit Y."/>
            <person name="Splivallo R."/>
            <person name="Traeger S."/>
            <person name="Wang M."/>
            <person name="Zifcakova L."/>
            <person name="Wipf D."/>
            <person name="Zambonelli A."/>
            <person name="Paolocci F."/>
            <person name="Nowrousian M."/>
            <person name="Ottonello S."/>
            <person name="Baldrian P."/>
            <person name="Spatafora J.W."/>
            <person name="Henrissat B."/>
            <person name="Nagy L.G."/>
            <person name="Aury J.M."/>
            <person name="Wincker P."/>
            <person name="Grigoriev I.V."/>
            <person name="Bonfante P."/>
            <person name="Martin F.M."/>
        </authorList>
    </citation>
    <scope>NUCLEOTIDE SEQUENCE [LARGE SCALE GENOMIC DNA]</scope>
    <source>
        <strain evidence="2 3">RN42</strain>
    </source>
</reference>
<dbReference type="AlphaFoldDB" id="A0A3N4I0F3"/>
<dbReference type="EMBL" id="ML119722">
    <property type="protein sequence ID" value="RPA77671.1"/>
    <property type="molecule type" value="Genomic_DNA"/>
</dbReference>
<name>A0A3N4I0F3_ASCIM</name>
<sequence length="276" mass="30800">MDIQLLLNSPSPLSIPSARARRTKAKMTTTAVSATVTGVSTEEVHPHFEDSASLGKYELDGTACQTFSTSDASAVHFGGTEEDAYEYALEDEYALGWLSSPEGPAGTSIEDTDNIAGSHTSDSTCSTPDYFNGEESSEHYGSTLPNFFKNRERSFAEFAEDVNEMLDSEVVQLLFDYDFPEANFVDNLAGEDLQSSRGVHPPIITGNIKSGYCLNEEDEMTREDEEREISRALKALETPMKRRRCSLESDRDEDTESEWFEQMEGGRSRKRSRFTR</sequence>
<accession>A0A3N4I0F3</accession>
<gene>
    <name evidence="2" type="ORF">BJ508DRAFT_164802</name>
</gene>
<evidence type="ECO:0000313" key="3">
    <source>
        <dbReference type="Proteomes" id="UP000275078"/>
    </source>
</evidence>
<organism evidence="2 3">
    <name type="scientific">Ascobolus immersus RN42</name>
    <dbReference type="NCBI Taxonomy" id="1160509"/>
    <lineage>
        <taxon>Eukaryota</taxon>
        <taxon>Fungi</taxon>
        <taxon>Dikarya</taxon>
        <taxon>Ascomycota</taxon>
        <taxon>Pezizomycotina</taxon>
        <taxon>Pezizomycetes</taxon>
        <taxon>Pezizales</taxon>
        <taxon>Ascobolaceae</taxon>
        <taxon>Ascobolus</taxon>
    </lineage>
</organism>
<evidence type="ECO:0000256" key="1">
    <source>
        <dbReference type="SAM" id="MobiDB-lite"/>
    </source>
</evidence>
<protein>
    <submittedName>
        <fullName evidence="2">Uncharacterized protein</fullName>
    </submittedName>
</protein>
<proteinExistence type="predicted"/>
<feature type="region of interest" description="Disordered" evidence="1">
    <location>
        <begin position="242"/>
        <end position="276"/>
    </location>
</feature>
<dbReference type="Proteomes" id="UP000275078">
    <property type="component" value="Unassembled WGS sequence"/>
</dbReference>
<evidence type="ECO:0000313" key="2">
    <source>
        <dbReference type="EMBL" id="RPA77671.1"/>
    </source>
</evidence>
<feature type="compositionally biased region" description="Acidic residues" evidence="1">
    <location>
        <begin position="250"/>
        <end position="261"/>
    </location>
</feature>
<keyword evidence="3" id="KW-1185">Reference proteome</keyword>